<dbReference type="SUPFAM" id="SSF46689">
    <property type="entry name" value="Homeodomain-like"/>
    <property type="match status" value="1"/>
</dbReference>
<reference evidence="4 5" key="3">
    <citation type="submission" date="2023-06" db="EMBL/GenBank/DDBJ databases">
        <authorList>
            <person name="Zeman M."/>
            <person name="Kubasova T."/>
            <person name="Jahodarova E."/>
            <person name="Nykrynova M."/>
            <person name="Rychlik I."/>
        </authorList>
    </citation>
    <scope>NUCLEOTIDE SEQUENCE [LARGE SCALE GENOMIC DNA]</scope>
    <source>
        <strain evidence="4 5">ET340</strain>
    </source>
</reference>
<dbReference type="InterPro" id="IPR039532">
    <property type="entry name" value="TetR_C_Firmicutes"/>
</dbReference>
<name>A0ABT7UM23_9FIRM</name>
<dbReference type="PANTHER" id="PTHR43479">
    <property type="entry name" value="ACREF/ENVCD OPERON REPRESSOR-RELATED"/>
    <property type="match status" value="1"/>
</dbReference>
<dbReference type="InterPro" id="IPR001647">
    <property type="entry name" value="HTH_TetR"/>
</dbReference>
<dbReference type="Proteomes" id="UP001529380">
    <property type="component" value="Unassembled WGS sequence"/>
</dbReference>
<dbReference type="PANTHER" id="PTHR43479:SF7">
    <property type="entry name" value="TETR-FAMILY TRANSCRIPTIONAL REGULATOR"/>
    <property type="match status" value="1"/>
</dbReference>
<dbReference type="InterPro" id="IPR009057">
    <property type="entry name" value="Homeodomain-like_sf"/>
</dbReference>
<protein>
    <submittedName>
        <fullName evidence="4">TetR/AcrR family transcriptional regulator C-terminal domain-containing protein</fullName>
    </submittedName>
</protein>
<dbReference type="InterPro" id="IPR050624">
    <property type="entry name" value="HTH-type_Tx_Regulator"/>
</dbReference>
<organism evidence="4 5">
    <name type="scientific">Allofournierella massiliensis</name>
    <dbReference type="NCBI Taxonomy" id="1650663"/>
    <lineage>
        <taxon>Bacteria</taxon>
        <taxon>Bacillati</taxon>
        <taxon>Bacillota</taxon>
        <taxon>Clostridia</taxon>
        <taxon>Eubacteriales</taxon>
        <taxon>Oscillospiraceae</taxon>
        <taxon>Allofournierella</taxon>
    </lineage>
</organism>
<evidence type="ECO:0000259" key="3">
    <source>
        <dbReference type="PROSITE" id="PS50977"/>
    </source>
</evidence>
<sequence length="193" mass="22083">MSTAGFTKYMVAKGTKELLQTRDFEEISVGEIARHCHISRNTFYYHFKDKYDVINWIFYSEITPIIGESQSMDSWAGDLLALCRYLQDNRTLYRKVLHIQGQNSFSECLMDFYVQLTQNLLRNAGGEQFLTPGQIRTISRFYAFGLTGVISNWAKNGMEGDPEPVVRMLKDLLSGEIFDKLIALQQGGNAEPQ</sequence>
<dbReference type="Pfam" id="PF00440">
    <property type="entry name" value="TetR_N"/>
    <property type="match status" value="1"/>
</dbReference>
<feature type="domain" description="HTH tetR-type" evidence="3">
    <location>
        <begin position="5"/>
        <end position="65"/>
    </location>
</feature>
<reference evidence="5" key="1">
    <citation type="submission" date="2023-06" db="EMBL/GenBank/DDBJ databases">
        <title>Identification and characterization of horizontal gene transfer across gut microbiota members of farm animals based on homology search.</title>
        <authorList>
            <person name="Zeman M."/>
            <person name="Kubasova T."/>
            <person name="Jahodarova E."/>
            <person name="Nykrynova M."/>
            <person name="Rychlik I."/>
        </authorList>
    </citation>
    <scope>NUCLEOTIDE SEQUENCE [LARGE SCALE GENOMIC DNA]</scope>
    <source>
        <strain evidence="5">ET340</strain>
    </source>
</reference>
<dbReference type="PROSITE" id="PS50977">
    <property type="entry name" value="HTH_TETR_2"/>
    <property type="match status" value="1"/>
</dbReference>
<evidence type="ECO:0000256" key="2">
    <source>
        <dbReference type="PROSITE-ProRule" id="PRU00335"/>
    </source>
</evidence>
<comment type="caution">
    <text evidence="4">The sequence shown here is derived from an EMBL/GenBank/DDBJ whole genome shotgun (WGS) entry which is preliminary data.</text>
</comment>
<evidence type="ECO:0000313" key="5">
    <source>
        <dbReference type="Proteomes" id="UP001529380"/>
    </source>
</evidence>
<dbReference type="EMBL" id="JAUDCL010000001">
    <property type="protein sequence ID" value="MDM8199918.1"/>
    <property type="molecule type" value="Genomic_DNA"/>
</dbReference>
<keyword evidence="1 2" id="KW-0238">DNA-binding</keyword>
<dbReference type="Gene3D" id="1.10.357.10">
    <property type="entry name" value="Tetracycline Repressor, domain 2"/>
    <property type="match status" value="1"/>
</dbReference>
<feature type="DNA-binding region" description="H-T-H motif" evidence="2">
    <location>
        <begin position="28"/>
        <end position="47"/>
    </location>
</feature>
<accession>A0ABT7UM23</accession>
<keyword evidence="5" id="KW-1185">Reference proteome</keyword>
<dbReference type="Pfam" id="PF14278">
    <property type="entry name" value="TetR_C_8"/>
    <property type="match status" value="1"/>
</dbReference>
<evidence type="ECO:0000256" key="1">
    <source>
        <dbReference type="ARBA" id="ARBA00023125"/>
    </source>
</evidence>
<gene>
    <name evidence="4" type="ORF">QUW08_01155</name>
</gene>
<reference evidence="4 5" key="2">
    <citation type="submission" date="2023-06" db="EMBL/GenBank/DDBJ databases">
        <title>Identification and characterization of horizontal gene transfer across gut microbiota members of farm animals based on homology search.</title>
        <authorList>
            <person name="Schwarzerova J."/>
            <person name="Nykrynova M."/>
            <person name="Jureckova K."/>
            <person name="Cejkova D."/>
            <person name="Rychlik I."/>
        </authorList>
    </citation>
    <scope>NUCLEOTIDE SEQUENCE [LARGE SCALE GENOMIC DNA]</scope>
    <source>
        <strain evidence="4 5">ET340</strain>
    </source>
</reference>
<evidence type="ECO:0000313" key="4">
    <source>
        <dbReference type="EMBL" id="MDM8199918.1"/>
    </source>
</evidence>
<dbReference type="RefSeq" id="WP_289598629.1">
    <property type="nucleotide sequence ID" value="NZ_JAUDCL010000001.1"/>
</dbReference>
<proteinExistence type="predicted"/>